<evidence type="ECO:0000256" key="11">
    <source>
        <dbReference type="SAM" id="Coils"/>
    </source>
</evidence>
<protein>
    <recommendedName>
        <fullName evidence="8">Hsp70-Hsp90 organising protein</fullName>
    </recommendedName>
    <alternativeName>
        <fullName evidence="9">Stress-inducible protein 1</fullName>
    </alternativeName>
</protein>
<dbReference type="GO" id="GO:0016272">
    <property type="term" value="C:prefoldin complex"/>
    <property type="evidence" value="ECO:0007669"/>
    <property type="project" value="InterPro"/>
</dbReference>
<dbReference type="FunFam" id="1.25.40.10:FF:000020">
    <property type="entry name" value="Stress-induced phosphoprotein 1"/>
    <property type="match status" value="1"/>
</dbReference>
<evidence type="ECO:0000256" key="10">
    <source>
        <dbReference type="PROSITE-ProRule" id="PRU00339"/>
    </source>
</evidence>
<evidence type="ECO:0000256" key="4">
    <source>
        <dbReference type="ARBA" id="ARBA00022737"/>
    </source>
</evidence>
<sequence>MSGKTAEDYKALGNQSFASKDFPKAIEHYTKAIQLDSKNHVFFSNRSASYAGLSEWGKAVEDAKECIRLDPQFVKGYYRLATAQLELEEYDMAQATIKQGLAVDSNNAPLLKLMGTIKKARKAAATTAAVAAGVGGGSSSTTAGGNTLGGAGKLDQATSRELYDLEVQYKQSIREFQSVQVDMNKYQREQQMADATLTELEASPAVGAYYRSVGKAFLKSTRDNVMDHLKDNKEESAKKENDLTQKLKYLERRMTSQKQNMRELVSQSR</sequence>
<dbReference type="InterPro" id="IPR019734">
    <property type="entry name" value="TPR_rpt"/>
</dbReference>
<dbReference type="PROSITE" id="PS50005">
    <property type="entry name" value="TPR"/>
    <property type="match status" value="1"/>
</dbReference>
<comment type="subunit">
    <text evidence="7">Monomer. Homodimer. Forms a complex composed of HOP and chaperones HSP70 and HSP90; the interaction is stronger in the absence of ATP. Interacts (via TPR 1, 2, 3, 7, 8 and 9 repeats) with HSP70 (via C-terminus); the interaction is direct and is stronger in the absence of ATP. Interacts (via TPR 4, 5 and 6 repeats) with HSP90 (via C-terminus); the interaction is direct.</text>
</comment>
<evidence type="ECO:0000256" key="7">
    <source>
        <dbReference type="ARBA" id="ARBA00066016"/>
    </source>
</evidence>
<keyword evidence="13" id="KW-1185">Reference proteome</keyword>
<evidence type="ECO:0000256" key="5">
    <source>
        <dbReference type="ARBA" id="ARBA00022803"/>
    </source>
</evidence>
<dbReference type="Gene3D" id="1.10.287.370">
    <property type="match status" value="1"/>
</dbReference>
<dbReference type="GO" id="GO:0051082">
    <property type="term" value="F:unfolded protein binding"/>
    <property type="evidence" value="ECO:0007669"/>
    <property type="project" value="InterPro"/>
</dbReference>
<dbReference type="AlphaFoldDB" id="A0AAD2G918"/>
<evidence type="ECO:0000256" key="3">
    <source>
        <dbReference type="ARBA" id="ARBA00022490"/>
    </source>
</evidence>
<dbReference type="GO" id="GO:0006457">
    <property type="term" value="P:protein folding"/>
    <property type="evidence" value="ECO:0007669"/>
    <property type="project" value="InterPro"/>
</dbReference>
<keyword evidence="11" id="KW-0175">Coiled coil</keyword>
<dbReference type="InterPro" id="IPR011990">
    <property type="entry name" value="TPR-like_helical_dom_sf"/>
</dbReference>
<gene>
    <name evidence="12" type="ORF">CYCCA115_LOCUS21532</name>
</gene>
<reference evidence="12" key="1">
    <citation type="submission" date="2023-08" db="EMBL/GenBank/DDBJ databases">
        <authorList>
            <person name="Audoor S."/>
            <person name="Bilcke G."/>
        </authorList>
    </citation>
    <scope>NUCLEOTIDE SEQUENCE</scope>
</reference>
<dbReference type="Proteomes" id="UP001295423">
    <property type="component" value="Unassembled WGS sequence"/>
</dbReference>
<dbReference type="PANTHER" id="PTHR22904">
    <property type="entry name" value="TPR REPEAT CONTAINING PROTEIN"/>
    <property type="match status" value="1"/>
</dbReference>
<comment type="caution">
    <text evidence="12">The sequence shown here is derived from an EMBL/GenBank/DDBJ whole genome shotgun (WGS) entry which is preliminary data.</text>
</comment>
<proteinExistence type="inferred from homology"/>
<dbReference type="Pfam" id="PF01920">
    <property type="entry name" value="Prefoldin_2"/>
    <property type="match status" value="1"/>
</dbReference>
<evidence type="ECO:0000313" key="12">
    <source>
        <dbReference type="EMBL" id="CAJ1965946.1"/>
    </source>
</evidence>
<evidence type="ECO:0000256" key="6">
    <source>
        <dbReference type="ARBA" id="ARBA00056105"/>
    </source>
</evidence>
<keyword evidence="4" id="KW-0677">Repeat</keyword>
<dbReference type="GO" id="GO:0005737">
    <property type="term" value="C:cytoplasm"/>
    <property type="evidence" value="ECO:0007669"/>
    <property type="project" value="UniProtKB-SubCell"/>
</dbReference>
<evidence type="ECO:0000256" key="8">
    <source>
        <dbReference type="ARBA" id="ARBA00074766"/>
    </source>
</evidence>
<dbReference type="EMBL" id="CAKOGP040002236">
    <property type="protein sequence ID" value="CAJ1965946.1"/>
    <property type="molecule type" value="Genomic_DNA"/>
</dbReference>
<dbReference type="InterPro" id="IPR013105">
    <property type="entry name" value="TPR_2"/>
</dbReference>
<feature type="coiled-coil region" evidence="11">
    <location>
        <begin position="183"/>
        <end position="267"/>
    </location>
</feature>
<dbReference type="Pfam" id="PF07719">
    <property type="entry name" value="TPR_2"/>
    <property type="match status" value="1"/>
</dbReference>
<evidence type="ECO:0000256" key="9">
    <source>
        <dbReference type="ARBA" id="ARBA00076447"/>
    </source>
</evidence>
<keyword evidence="3" id="KW-0963">Cytoplasm</keyword>
<dbReference type="InterPro" id="IPR009053">
    <property type="entry name" value="Prefoldin"/>
</dbReference>
<dbReference type="PANTHER" id="PTHR22904:SF523">
    <property type="entry name" value="STRESS-INDUCED-PHOSPHOPROTEIN 1"/>
    <property type="match status" value="1"/>
</dbReference>
<evidence type="ECO:0000256" key="1">
    <source>
        <dbReference type="ARBA" id="ARBA00004496"/>
    </source>
</evidence>
<dbReference type="SUPFAM" id="SSF48452">
    <property type="entry name" value="TPR-like"/>
    <property type="match status" value="1"/>
</dbReference>
<dbReference type="GO" id="GO:0051879">
    <property type="term" value="F:Hsp90 protein binding"/>
    <property type="evidence" value="ECO:0007669"/>
    <property type="project" value="TreeGrafter"/>
</dbReference>
<accession>A0AAD2G918</accession>
<dbReference type="SUPFAM" id="SSF46579">
    <property type="entry name" value="Prefoldin"/>
    <property type="match status" value="1"/>
</dbReference>
<dbReference type="SMART" id="SM00028">
    <property type="entry name" value="TPR"/>
    <property type="match status" value="3"/>
</dbReference>
<dbReference type="Pfam" id="PF13181">
    <property type="entry name" value="TPR_8"/>
    <property type="match status" value="1"/>
</dbReference>
<name>A0AAD2G918_9STRA</name>
<dbReference type="InterPro" id="IPR002777">
    <property type="entry name" value="PFD_beta-like"/>
</dbReference>
<dbReference type="Gene3D" id="1.25.40.10">
    <property type="entry name" value="Tetratricopeptide repeat domain"/>
    <property type="match status" value="1"/>
</dbReference>
<evidence type="ECO:0000313" key="13">
    <source>
        <dbReference type="Proteomes" id="UP001295423"/>
    </source>
</evidence>
<comment type="similarity">
    <text evidence="2">Belongs to the prefoldin subunit beta family.</text>
</comment>
<keyword evidence="5 10" id="KW-0802">TPR repeat</keyword>
<comment type="function">
    <text evidence="6">Acts as a co-chaperone and mediates the association of the chaperones HSP70 and HSP90 probably facilitating substrate transfer from HSP70 to HSP90. Stimulates HSP70 ATPase activity and, in contrast, inhibits HSP90 ATPase activity.</text>
</comment>
<evidence type="ECO:0000256" key="2">
    <source>
        <dbReference type="ARBA" id="ARBA00008045"/>
    </source>
</evidence>
<organism evidence="12 13">
    <name type="scientific">Cylindrotheca closterium</name>
    <dbReference type="NCBI Taxonomy" id="2856"/>
    <lineage>
        <taxon>Eukaryota</taxon>
        <taxon>Sar</taxon>
        <taxon>Stramenopiles</taxon>
        <taxon>Ochrophyta</taxon>
        <taxon>Bacillariophyta</taxon>
        <taxon>Bacillariophyceae</taxon>
        <taxon>Bacillariophycidae</taxon>
        <taxon>Bacillariales</taxon>
        <taxon>Bacillariaceae</taxon>
        <taxon>Cylindrotheca</taxon>
    </lineage>
</organism>
<comment type="subcellular location">
    <subcellularLocation>
        <location evidence="1">Cytoplasm</location>
    </subcellularLocation>
</comment>
<feature type="repeat" description="TPR" evidence="10">
    <location>
        <begin position="6"/>
        <end position="39"/>
    </location>
</feature>